<feature type="binding site" evidence="1">
    <location>
        <position position="157"/>
    </location>
    <ligand>
        <name>Zn(2+)</name>
        <dbReference type="ChEBI" id="CHEBI:29105"/>
        <note>catalytic</note>
    </ligand>
</feature>
<evidence type="ECO:0000256" key="1">
    <source>
        <dbReference type="PROSITE-ProRule" id="PRU01211"/>
    </source>
</evidence>
<evidence type="ECO:0000256" key="2">
    <source>
        <dbReference type="RuleBase" id="RU361183"/>
    </source>
</evidence>
<dbReference type="SUPFAM" id="SSF55486">
    <property type="entry name" value="Metalloproteases ('zincins'), catalytic domain"/>
    <property type="match status" value="1"/>
</dbReference>
<dbReference type="PANTHER" id="PTHR10127">
    <property type="entry name" value="DISCOIDIN, CUB, EGF, LAMININ , AND ZINC METALLOPROTEASE DOMAIN CONTAINING"/>
    <property type="match status" value="1"/>
</dbReference>
<dbReference type="STRING" id="282301.A0A1I8IAG8"/>
<dbReference type="PROSITE" id="PS51864">
    <property type="entry name" value="ASTACIN"/>
    <property type="match status" value="1"/>
</dbReference>
<keyword evidence="1 2" id="KW-0862">Zinc</keyword>
<keyword evidence="1 2" id="KW-0479">Metal-binding</keyword>
<proteinExistence type="predicted"/>
<dbReference type="InterPro" id="IPR001506">
    <property type="entry name" value="Peptidase_M12A"/>
</dbReference>
<keyword evidence="3" id="KW-1185">Reference proteome</keyword>
<feature type="chain" id="PRO_5011325593" description="Metalloendopeptidase" evidence="2">
    <location>
        <begin position="21"/>
        <end position="248"/>
    </location>
</feature>
<dbReference type="PANTHER" id="PTHR10127:SF780">
    <property type="entry name" value="METALLOENDOPEPTIDASE"/>
    <property type="match status" value="1"/>
</dbReference>
<evidence type="ECO:0000313" key="3">
    <source>
        <dbReference type="Proteomes" id="UP000095280"/>
    </source>
</evidence>
<dbReference type="EC" id="3.4.24.-" evidence="2"/>
<name>A0A1I8IAG8_9PLAT</name>
<dbReference type="InterPro" id="IPR006026">
    <property type="entry name" value="Peptidase_Metallo"/>
</dbReference>
<dbReference type="GO" id="GO:0008270">
    <property type="term" value="F:zinc ion binding"/>
    <property type="evidence" value="ECO:0007669"/>
    <property type="project" value="UniProtKB-UniRule"/>
</dbReference>
<keyword evidence="1 2" id="KW-0378">Hydrolase</keyword>
<feature type="binding site" evidence="1">
    <location>
        <position position="151"/>
    </location>
    <ligand>
        <name>Zn(2+)</name>
        <dbReference type="ChEBI" id="CHEBI:29105"/>
        <note>catalytic</note>
    </ligand>
</feature>
<dbReference type="InterPro" id="IPR024079">
    <property type="entry name" value="MetalloPept_cat_dom_sf"/>
</dbReference>
<protein>
    <recommendedName>
        <fullName evidence="2">Metalloendopeptidase</fullName>
        <ecNumber evidence="2">3.4.24.-</ecNumber>
    </recommendedName>
</protein>
<dbReference type="Pfam" id="PF01400">
    <property type="entry name" value="Astacin"/>
    <property type="match status" value="1"/>
</dbReference>
<feature type="signal peptide" evidence="2">
    <location>
        <begin position="1"/>
        <end position="20"/>
    </location>
</feature>
<sequence>MLMLKAACLLLLAAVGSVHGQCGCTPNAPLSYEDLKEGPIGDMILTTEQKLGMLGLRNAQTNIWPRRTLVYSIGSHMSGNANTIVAALRYIEQMTNYCVSFKQRTNEYSYVYVTNGAGCSSYVGYLNRGRQNLSLDNGCFTRGTIVHEFMHALGFHHEQTRTDRDSYLIIDWANILTAYCSAYYKYRGNVFGTSYDYKSCMQYPSTGFACRPGVHVMRRRDNGGTDLGDYYNMSANDAYRIRKAYGCA</sequence>
<dbReference type="InterPro" id="IPR034035">
    <property type="entry name" value="Astacin-like_dom"/>
</dbReference>
<comment type="cofactor">
    <cofactor evidence="1 2">
        <name>Zn(2+)</name>
        <dbReference type="ChEBI" id="CHEBI:29105"/>
    </cofactor>
    <text evidence="1 2">Binds 1 zinc ion per subunit.</text>
</comment>
<dbReference type="GO" id="GO:0004222">
    <property type="term" value="F:metalloendopeptidase activity"/>
    <property type="evidence" value="ECO:0007669"/>
    <property type="project" value="UniProtKB-UniRule"/>
</dbReference>
<dbReference type="Gene3D" id="3.40.390.10">
    <property type="entry name" value="Collagenase (Catalytic Domain)"/>
    <property type="match status" value="1"/>
</dbReference>
<feature type="active site" evidence="1">
    <location>
        <position position="148"/>
    </location>
</feature>
<accession>A0A1I8IAG8</accession>
<dbReference type="CDD" id="cd04280">
    <property type="entry name" value="ZnMc_astacin_like"/>
    <property type="match status" value="1"/>
</dbReference>
<keyword evidence="1 2" id="KW-0482">Metalloprotease</keyword>
<keyword evidence="2" id="KW-0732">Signal</keyword>
<evidence type="ECO:0000313" key="4">
    <source>
        <dbReference type="WBParaSite" id="maker-uti_cns_0011015-snap-gene-0.6-mRNA-1"/>
    </source>
</evidence>
<dbReference type="GO" id="GO:0006508">
    <property type="term" value="P:proteolysis"/>
    <property type="evidence" value="ECO:0007669"/>
    <property type="project" value="UniProtKB-KW"/>
</dbReference>
<reference evidence="4" key="1">
    <citation type="submission" date="2016-11" db="UniProtKB">
        <authorList>
            <consortium name="WormBaseParasite"/>
        </authorList>
    </citation>
    <scope>IDENTIFICATION</scope>
</reference>
<feature type="binding site" evidence="1">
    <location>
        <position position="147"/>
    </location>
    <ligand>
        <name>Zn(2+)</name>
        <dbReference type="ChEBI" id="CHEBI:29105"/>
        <note>catalytic</note>
    </ligand>
</feature>
<dbReference type="PRINTS" id="PR00480">
    <property type="entry name" value="ASTACIN"/>
</dbReference>
<dbReference type="WBParaSite" id="maker-uti_cns_0011015-snap-gene-0.6-mRNA-1">
    <property type="protein sequence ID" value="maker-uti_cns_0011015-snap-gene-0.6-mRNA-1"/>
    <property type="gene ID" value="maker-uti_cns_0011015-snap-gene-0.6"/>
</dbReference>
<keyword evidence="1 2" id="KW-0645">Protease</keyword>
<dbReference type="Proteomes" id="UP000095280">
    <property type="component" value="Unplaced"/>
</dbReference>
<dbReference type="SMART" id="SM00235">
    <property type="entry name" value="ZnMc"/>
    <property type="match status" value="1"/>
</dbReference>
<dbReference type="OrthoDB" id="291007at2759"/>
<comment type="caution">
    <text evidence="1">Lacks conserved residue(s) required for the propagation of feature annotation.</text>
</comment>
<dbReference type="AlphaFoldDB" id="A0A1I8IAG8"/>
<organism evidence="3 4">
    <name type="scientific">Macrostomum lignano</name>
    <dbReference type="NCBI Taxonomy" id="282301"/>
    <lineage>
        <taxon>Eukaryota</taxon>
        <taxon>Metazoa</taxon>
        <taxon>Spiralia</taxon>
        <taxon>Lophotrochozoa</taxon>
        <taxon>Platyhelminthes</taxon>
        <taxon>Rhabditophora</taxon>
        <taxon>Macrostomorpha</taxon>
        <taxon>Macrostomida</taxon>
        <taxon>Macrostomidae</taxon>
        <taxon>Macrostomum</taxon>
    </lineage>
</organism>